<comment type="similarity">
    <text evidence="1">Belongs to the short-chain dehydrogenases/reductases (SDR) family.</text>
</comment>
<dbReference type="EMBL" id="CP011805">
    <property type="protein sequence ID" value="AKM06647.1"/>
    <property type="molecule type" value="Genomic_DNA"/>
</dbReference>
<dbReference type="PANTHER" id="PTHR43639:SF1">
    <property type="entry name" value="SHORT-CHAIN DEHYDROGENASE_REDUCTASE FAMILY PROTEIN"/>
    <property type="match status" value="1"/>
</dbReference>
<evidence type="ECO:0000313" key="3">
    <source>
        <dbReference type="EMBL" id="AKM06647.1"/>
    </source>
</evidence>
<dbReference type="PRINTS" id="PR00081">
    <property type="entry name" value="GDHRDH"/>
</dbReference>
<protein>
    <submittedName>
        <fullName evidence="3">Oxidoreductase</fullName>
    </submittedName>
</protein>
<dbReference type="InterPro" id="IPR036291">
    <property type="entry name" value="NAD(P)-bd_dom_sf"/>
</dbReference>
<keyword evidence="4" id="KW-1185">Reference proteome</keyword>
<name>A0A0G3X621_9SPHN</name>
<organism evidence="3 4">
    <name type="scientific">Pelagerythrobacter marensis</name>
    <dbReference type="NCBI Taxonomy" id="543877"/>
    <lineage>
        <taxon>Bacteria</taxon>
        <taxon>Pseudomonadati</taxon>
        <taxon>Pseudomonadota</taxon>
        <taxon>Alphaproteobacteria</taxon>
        <taxon>Sphingomonadales</taxon>
        <taxon>Erythrobacteraceae</taxon>
        <taxon>Pelagerythrobacter</taxon>
    </lineage>
</organism>
<keyword evidence="2" id="KW-0560">Oxidoreductase</keyword>
<gene>
    <name evidence="3" type="ORF">AM2010_560</name>
</gene>
<sequence length="259" mass="27851">MSELHHHRPAVLITGAARRIGAEIARHFGAAGWHVVVHFHRSTAAADALAAALPSAETVQCDLSDSEAATRLIGDLAGRLPDWRVLINSASVFRPDDVRALDPSTWSDAMAINALAPARMAQAFLSQAQAAEGRRVIQITDQKLANPNPDFFSYTMSKHAAAATVPMLAMGAARAEDRVYALAPGAILPSHDQSEAETDLSHRLNLLRRKTGADEIAQACLWLARGWLANGETLYVDSGQHLLSQPRDVIYLAREGTAG</sequence>
<dbReference type="Pfam" id="PF13561">
    <property type="entry name" value="adh_short_C2"/>
    <property type="match status" value="1"/>
</dbReference>
<evidence type="ECO:0000313" key="4">
    <source>
        <dbReference type="Proteomes" id="UP000037643"/>
    </source>
</evidence>
<dbReference type="KEGG" id="amx:AM2010_560"/>
<dbReference type="RefSeq" id="WP_047805782.1">
    <property type="nucleotide sequence ID" value="NZ_CP011805.1"/>
</dbReference>
<dbReference type="Proteomes" id="UP000037643">
    <property type="component" value="Chromosome"/>
</dbReference>
<proteinExistence type="inferred from homology"/>
<dbReference type="GO" id="GO:0016491">
    <property type="term" value="F:oxidoreductase activity"/>
    <property type="evidence" value="ECO:0007669"/>
    <property type="project" value="UniProtKB-KW"/>
</dbReference>
<dbReference type="OrthoDB" id="9786360at2"/>
<dbReference type="InterPro" id="IPR002347">
    <property type="entry name" value="SDR_fam"/>
</dbReference>
<evidence type="ECO:0000256" key="2">
    <source>
        <dbReference type="ARBA" id="ARBA00023002"/>
    </source>
</evidence>
<reference evidence="3 4" key="1">
    <citation type="submission" date="2015-06" db="EMBL/GenBank/DDBJ databases">
        <authorList>
            <person name="Kim K.M."/>
        </authorList>
    </citation>
    <scope>NUCLEOTIDE SEQUENCE [LARGE SCALE GENOMIC DNA]</scope>
    <source>
        <strain evidence="3 4">KCTC 22370</strain>
    </source>
</reference>
<dbReference type="SUPFAM" id="SSF51735">
    <property type="entry name" value="NAD(P)-binding Rossmann-fold domains"/>
    <property type="match status" value="1"/>
</dbReference>
<dbReference type="STRING" id="543877.AM2010_560"/>
<dbReference type="Gene3D" id="3.40.50.720">
    <property type="entry name" value="NAD(P)-binding Rossmann-like Domain"/>
    <property type="match status" value="1"/>
</dbReference>
<dbReference type="PANTHER" id="PTHR43639">
    <property type="entry name" value="OXIDOREDUCTASE, SHORT-CHAIN DEHYDROGENASE/REDUCTASE FAMILY (AFU_ORTHOLOGUE AFUA_5G02870)"/>
    <property type="match status" value="1"/>
</dbReference>
<dbReference type="AlphaFoldDB" id="A0A0G3X621"/>
<evidence type="ECO:0000256" key="1">
    <source>
        <dbReference type="ARBA" id="ARBA00006484"/>
    </source>
</evidence>
<accession>A0A0G3X621</accession>
<dbReference type="PATRIC" id="fig|543877.4.peg.565"/>